<feature type="compositionally biased region" description="Basic and acidic residues" evidence="1">
    <location>
        <begin position="67"/>
        <end position="76"/>
    </location>
</feature>
<feature type="region of interest" description="Disordered" evidence="1">
    <location>
        <begin position="49"/>
        <end position="91"/>
    </location>
</feature>
<dbReference type="Proteomes" id="UP000321570">
    <property type="component" value="Unassembled WGS sequence"/>
</dbReference>
<proteinExistence type="predicted"/>
<feature type="region of interest" description="Disordered" evidence="1">
    <location>
        <begin position="1"/>
        <end position="26"/>
    </location>
</feature>
<feature type="compositionally biased region" description="Basic residues" evidence="1">
    <location>
        <begin position="49"/>
        <end position="66"/>
    </location>
</feature>
<protein>
    <submittedName>
        <fullName evidence="2">Uncharacterized protein</fullName>
    </submittedName>
</protein>
<name>A0A564Z0A3_HYMDI</name>
<reference evidence="2 3" key="1">
    <citation type="submission" date="2019-07" db="EMBL/GenBank/DDBJ databases">
        <authorList>
            <person name="Jastrzebski P J."/>
            <person name="Paukszto L."/>
            <person name="Jastrzebski P J."/>
        </authorList>
    </citation>
    <scope>NUCLEOTIDE SEQUENCE [LARGE SCALE GENOMIC DNA]</scope>
    <source>
        <strain evidence="2 3">WMS-il1</strain>
    </source>
</reference>
<accession>A0A564Z0A3</accession>
<dbReference type="AlphaFoldDB" id="A0A564Z0A3"/>
<sequence length="91" mass="10434">MRRRLKSARASATCKLRGSKQQNRESKVPYVILGIGKWDAGDNAEFSKLKRRKRRKSSIRNSSKGKCKIDPIRDSTNRSIKKTKQNTISEV</sequence>
<dbReference type="EMBL" id="CABIJS010000532">
    <property type="protein sequence ID" value="VUZ52846.1"/>
    <property type="molecule type" value="Genomic_DNA"/>
</dbReference>
<keyword evidence="3" id="KW-1185">Reference proteome</keyword>
<gene>
    <name evidence="2" type="ORF">WMSIL1_LOCUS11239</name>
</gene>
<organism evidence="2 3">
    <name type="scientific">Hymenolepis diminuta</name>
    <name type="common">Rat tapeworm</name>
    <dbReference type="NCBI Taxonomy" id="6216"/>
    <lineage>
        <taxon>Eukaryota</taxon>
        <taxon>Metazoa</taxon>
        <taxon>Spiralia</taxon>
        <taxon>Lophotrochozoa</taxon>
        <taxon>Platyhelminthes</taxon>
        <taxon>Cestoda</taxon>
        <taxon>Eucestoda</taxon>
        <taxon>Cyclophyllidea</taxon>
        <taxon>Hymenolepididae</taxon>
        <taxon>Hymenolepis</taxon>
    </lineage>
</organism>
<evidence type="ECO:0000313" key="3">
    <source>
        <dbReference type="Proteomes" id="UP000321570"/>
    </source>
</evidence>
<evidence type="ECO:0000256" key="1">
    <source>
        <dbReference type="SAM" id="MobiDB-lite"/>
    </source>
</evidence>
<evidence type="ECO:0000313" key="2">
    <source>
        <dbReference type="EMBL" id="VUZ52846.1"/>
    </source>
</evidence>